<dbReference type="GO" id="GO:0005992">
    <property type="term" value="P:trehalose biosynthetic process"/>
    <property type="evidence" value="ECO:0007669"/>
    <property type="project" value="InterPro"/>
</dbReference>
<proteinExistence type="inferred from homology"/>
<comment type="caution">
    <text evidence="3">The sequence shown here is derived from an EMBL/GenBank/DDBJ whole genome shotgun (WGS) entry which is preliminary data.</text>
</comment>
<evidence type="ECO:0000313" key="3">
    <source>
        <dbReference type="EMBL" id="GMH11520.1"/>
    </source>
</evidence>
<dbReference type="AlphaFoldDB" id="A0AAD3XPB5"/>
<name>A0AAD3XPB5_NEPGR</name>
<dbReference type="InterPro" id="IPR003337">
    <property type="entry name" value="Trehalose_PPase"/>
</dbReference>
<organism evidence="3 4">
    <name type="scientific">Nepenthes gracilis</name>
    <name type="common">Slender pitcher plant</name>
    <dbReference type="NCBI Taxonomy" id="150966"/>
    <lineage>
        <taxon>Eukaryota</taxon>
        <taxon>Viridiplantae</taxon>
        <taxon>Streptophyta</taxon>
        <taxon>Embryophyta</taxon>
        <taxon>Tracheophyta</taxon>
        <taxon>Spermatophyta</taxon>
        <taxon>Magnoliopsida</taxon>
        <taxon>eudicotyledons</taxon>
        <taxon>Gunneridae</taxon>
        <taxon>Pentapetalae</taxon>
        <taxon>Caryophyllales</taxon>
        <taxon>Nepenthaceae</taxon>
        <taxon>Nepenthes</taxon>
    </lineage>
</organism>
<dbReference type="InterPro" id="IPR023214">
    <property type="entry name" value="HAD_sf"/>
</dbReference>
<keyword evidence="4" id="KW-1185">Reference proteome</keyword>
<evidence type="ECO:0000313" key="4">
    <source>
        <dbReference type="Proteomes" id="UP001279734"/>
    </source>
</evidence>
<dbReference type="Proteomes" id="UP001279734">
    <property type="component" value="Unassembled WGS sequence"/>
</dbReference>
<accession>A0AAD3XPB5</accession>
<sequence>MAENGKKVDFVLCIDNDRSSEDMFEIVDDTAPRSILSAGASMFACTVDQKPSKYYLNGTTKVKTVLESLAEFSDLSISPD</sequence>
<comment type="similarity">
    <text evidence="2">In the C-terminal section; belongs to the trehalose phosphatase family.</text>
</comment>
<comment type="similarity">
    <text evidence="1">In the N-terminal section; belongs to the glycosyltransferase 20 family.</text>
</comment>
<dbReference type="FunFam" id="3.40.50.1000:FF:000052">
    <property type="entry name" value="Alpha,alpha-trehalose-phosphate synthase [UDP-forming] 6"/>
    <property type="match status" value="1"/>
</dbReference>
<dbReference type="Pfam" id="PF02358">
    <property type="entry name" value="Trehalose_PPase"/>
    <property type="match status" value="1"/>
</dbReference>
<evidence type="ECO:0000256" key="2">
    <source>
        <dbReference type="ARBA" id="ARBA00006330"/>
    </source>
</evidence>
<protein>
    <submittedName>
        <fullName evidence="3">Uncharacterized protein</fullName>
    </submittedName>
</protein>
<reference evidence="3" key="1">
    <citation type="submission" date="2023-05" db="EMBL/GenBank/DDBJ databases">
        <title>Nepenthes gracilis genome sequencing.</title>
        <authorList>
            <person name="Fukushima K."/>
        </authorList>
    </citation>
    <scope>NUCLEOTIDE SEQUENCE</scope>
    <source>
        <strain evidence="3">SING2019-196</strain>
    </source>
</reference>
<dbReference type="EMBL" id="BSYO01000011">
    <property type="protein sequence ID" value="GMH11520.1"/>
    <property type="molecule type" value="Genomic_DNA"/>
</dbReference>
<gene>
    <name evidence="3" type="ORF">Nepgr_013361</name>
</gene>
<dbReference type="Gene3D" id="3.40.50.1000">
    <property type="entry name" value="HAD superfamily/HAD-like"/>
    <property type="match status" value="1"/>
</dbReference>
<evidence type="ECO:0000256" key="1">
    <source>
        <dbReference type="ARBA" id="ARBA00005409"/>
    </source>
</evidence>